<evidence type="ECO:0000256" key="8">
    <source>
        <dbReference type="ARBA" id="ARBA00022982"/>
    </source>
</evidence>
<dbReference type="Pfam" id="PF01946">
    <property type="entry name" value="Thi4"/>
    <property type="match status" value="1"/>
</dbReference>
<dbReference type="Proteomes" id="UP000262379">
    <property type="component" value="Unassembled WGS sequence"/>
</dbReference>
<name>A0A371XHP2_9HYPH</name>
<dbReference type="PROSITE" id="PS51379">
    <property type="entry name" value="4FE4S_FER_2"/>
    <property type="match status" value="1"/>
</dbReference>
<dbReference type="EMBL" id="QURN01000003">
    <property type="protein sequence ID" value="RFC68736.1"/>
    <property type="molecule type" value="Genomic_DNA"/>
</dbReference>
<proteinExistence type="predicted"/>
<keyword evidence="3 14" id="KW-0813">Transport</keyword>
<evidence type="ECO:0000256" key="13">
    <source>
        <dbReference type="ARBA" id="ARBA00052682"/>
    </source>
</evidence>
<evidence type="ECO:0000256" key="2">
    <source>
        <dbReference type="ARBA" id="ARBA00002819"/>
    </source>
</evidence>
<keyword evidence="5 14" id="KW-0285">Flavoprotein</keyword>
<dbReference type="SUPFAM" id="SSF54862">
    <property type="entry name" value="4Fe-4S ferredoxins"/>
    <property type="match status" value="1"/>
</dbReference>
<sequence length="559" mass="60415">MSEVERESMEFDVVIVGAGPAGLSAAIRLKQLNPDLSVVVLEKGGEVGAHILSGAVVDPIGIDRLLPEWREDSEHPFKTPVTADHFLVLGPAGSIRLPNFAMPPLMNNHGNYIVSLGNVCKWLASKAEALGVEIYPGFAAAGLIYNDEGAVTGVYTGDMGVEKDGTPGPNFAPGMALMGKYVLIGEGARGSLAKQLIAKYNLSDGRDPGKFGIGLKELWQVQPDKHKPGLVQHSFGWPLDMKTGGGSFLYHFDDNLVAVGFVVHLNYKNPYLSPFEEFQRFKTHPRIRDTFEGAKRLGYGARAITEGGWQSVPKLSFPGGVLIGCSAGLVNVPRIKGSHNAVLSGMLAAEHVVEALEAGRAHDELIAYENAWRESDIGKDLKKVRNVKPLWSRLGTLGGVALGGLDMWCNTLFGVSPFGTLSHGKADYATLDPASKHKKIAYPKPDGVLTFDRLSSVFLSGTNHEEDQPVHLQVKNMELQVNSEHDVFAGPSTRYCPAGVYEWVDKDGNAAADPSVKDVRFVINAQNCVHCKTCDIKDPNQNINWVPPQGGEGPVYSNM</sequence>
<dbReference type="Pfam" id="PF21162">
    <property type="entry name" value="ETFQO_UQ-bd"/>
    <property type="match status" value="1"/>
</dbReference>
<keyword evidence="17" id="KW-1185">Reference proteome</keyword>
<reference evidence="17" key="1">
    <citation type="submission" date="2018-08" db="EMBL/GenBank/DDBJ databases">
        <authorList>
            <person name="Im W.T."/>
        </authorList>
    </citation>
    <scope>NUCLEOTIDE SEQUENCE [LARGE SCALE GENOMIC DNA]</scope>
    <source>
        <strain evidence="17">LA-28</strain>
    </source>
</reference>
<evidence type="ECO:0000256" key="5">
    <source>
        <dbReference type="ARBA" id="ARBA00022630"/>
    </source>
</evidence>
<keyword evidence="7 14" id="KW-0274">FAD</keyword>
<dbReference type="InterPro" id="IPR040156">
    <property type="entry name" value="ETF-QO"/>
</dbReference>
<dbReference type="SUPFAM" id="SSF54373">
    <property type="entry name" value="FAD-linked reductases, C-terminal domain"/>
    <property type="match status" value="1"/>
</dbReference>
<dbReference type="AlphaFoldDB" id="A0A371XHP2"/>
<dbReference type="PRINTS" id="PR00420">
    <property type="entry name" value="RNGMNOXGNASE"/>
</dbReference>
<keyword evidence="10 14" id="KW-0408">Iron</keyword>
<evidence type="ECO:0000256" key="4">
    <source>
        <dbReference type="ARBA" id="ARBA00022485"/>
    </source>
</evidence>
<evidence type="ECO:0000256" key="3">
    <source>
        <dbReference type="ARBA" id="ARBA00022448"/>
    </source>
</evidence>
<dbReference type="RefSeq" id="WP_116622504.1">
    <property type="nucleotide sequence ID" value="NZ_QURN01000003.1"/>
</dbReference>
<dbReference type="PANTHER" id="PTHR10617:SF107">
    <property type="entry name" value="ELECTRON TRANSFER FLAVOPROTEIN-UBIQUINONE OXIDOREDUCTASE, MITOCHONDRIAL"/>
    <property type="match status" value="1"/>
</dbReference>
<keyword evidence="9 14" id="KW-0560">Oxidoreductase</keyword>
<keyword evidence="12 14" id="KW-0830">Ubiquinone</keyword>
<dbReference type="GO" id="GO:0051539">
    <property type="term" value="F:4 iron, 4 sulfur cluster binding"/>
    <property type="evidence" value="ECO:0007669"/>
    <property type="project" value="UniProtKB-UniRule"/>
</dbReference>
<dbReference type="Gene3D" id="3.50.50.60">
    <property type="entry name" value="FAD/NAD(P)-binding domain"/>
    <property type="match status" value="1"/>
</dbReference>
<feature type="domain" description="4Fe-4S ferredoxin-type" evidence="15">
    <location>
        <begin position="519"/>
        <end position="548"/>
    </location>
</feature>
<evidence type="ECO:0000256" key="1">
    <source>
        <dbReference type="ARBA" id="ARBA00001974"/>
    </source>
</evidence>
<dbReference type="Gene3D" id="3.30.9.90">
    <property type="match status" value="1"/>
</dbReference>
<dbReference type="SUPFAM" id="SSF51905">
    <property type="entry name" value="FAD/NAD(P)-binding domain"/>
    <property type="match status" value="1"/>
</dbReference>
<evidence type="ECO:0000256" key="7">
    <source>
        <dbReference type="ARBA" id="ARBA00022827"/>
    </source>
</evidence>
<comment type="cofactor">
    <cofactor evidence="14">
        <name>[4Fe-4S] cluster</name>
        <dbReference type="ChEBI" id="CHEBI:49883"/>
    </cofactor>
    <text evidence="14">Binds 1 [4Fe-4S] cluster.</text>
</comment>
<dbReference type="GO" id="GO:0046872">
    <property type="term" value="F:metal ion binding"/>
    <property type="evidence" value="ECO:0007669"/>
    <property type="project" value="UniProtKB-KW"/>
</dbReference>
<organism evidence="16 17">
    <name type="scientific">Mesorhizobium denitrificans</name>
    <dbReference type="NCBI Taxonomy" id="2294114"/>
    <lineage>
        <taxon>Bacteria</taxon>
        <taxon>Pseudomonadati</taxon>
        <taxon>Pseudomonadota</taxon>
        <taxon>Alphaproteobacteria</taxon>
        <taxon>Hyphomicrobiales</taxon>
        <taxon>Phyllobacteriaceae</taxon>
        <taxon>Mesorhizobium</taxon>
    </lineage>
</organism>
<dbReference type="EC" id="1.5.5.1" evidence="14"/>
<evidence type="ECO:0000313" key="16">
    <source>
        <dbReference type="EMBL" id="RFC68736.1"/>
    </source>
</evidence>
<evidence type="ECO:0000256" key="9">
    <source>
        <dbReference type="ARBA" id="ARBA00023002"/>
    </source>
</evidence>
<evidence type="ECO:0000256" key="10">
    <source>
        <dbReference type="ARBA" id="ARBA00023004"/>
    </source>
</evidence>
<gene>
    <name evidence="16" type="ORF">DY251_03615</name>
</gene>
<evidence type="ECO:0000313" key="17">
    <source>
        <dbReference type="Proteomes" id="UP000262379"/>
    </source>
</evidence>
<keyword evidence="6 14" id="KW-0479">Metal-binding</keyword>
<dbReference type="PANTHER" id="PTHR10617">
    <property type="entry name" value="ELECTRON TRANSFER FLAVOPROTEIN-UBIQUINONE OXIDOREDUCTASE"/>
    <property type="match status" value="1"/>
</dbReference>
<keyword evidence="11 14" id="KW-0411">Iron-sulfur</keyword>
<accession>A0A371XHP2</accession>
<comment type="cofactor">
    <cofactor evidence="1 14">
        <name>FAD</name>
        <dbReference type="ChEBI" id="CHEBI:57692"/>
    </cofactor>
</comment>
<evidence type="ECO:0000259" key="15">
    <source>
        <dbReference type="PROSITE" id="PS51379"/>
    </source>
</evidence>
<dbReference type="Gene3D" id="3.30.70.20">
    <property type="match status" value="1"/>
</dbReference>
<evidence type="ECO:0000256" key="12">
    <source>
        <dbReference type="ARBA" id="ARBA00023075"/>
    </source>
</evidence>
<dbReference type="InterPro" id="IPR049398">
    <property type="entry name" value="ETF-QO/FixC_UQ-bd"/>
</dbReference>
<dbReference type="InterPro" id="IPR036188">
    <property type="entry name" value="FAD/NAD-bd_sf"/>
</dbReference>
<comment type="function">
    <text evidence="2 14">Accepts electrons from ETF and reduces ubiquinone.</text>
</comment>
<comment type="catalytic activity">
    <reaction evidence="13 14">
        <text>a ubiquinone + reduced [electron-transfer flavoprotein] = a ubiquinol + oxidized [electron-transfer flavoprotein] + H(+)</text>
        <dbReference type="Rhea" id="RHEA:24052"/>
        <dbReference type="Rhea" id="RHEA-COMP:9565"/>
        <dbReference type="Rhea" id="RHEA-COMP:9566"/>
        <dbReference type="Rhea" id="RHEA-COMP:10685"/>
        <dbReference type="Rhea" id="RHEA-COMP:10686"/>
        <dbReference type="ChEBI" id="CHEBI:15378"/>
        <dbReference type="ChEBI" id="CHEBI:16389"/>
        <dbReference type="ChEBI" id="CHEBI:17976"/>
        <dbReference type="ChEBI" id="CHEBI:57692"/>
        <dbReference type="ChEBI" id="CHEBI:58307"/>
        <dbReference type="EC" id="1.5.5.1"/>
    </reaction>
</comment>
<evidence type="ECO:0000256" key="14">
    <source>
        <dbReference type="RuleBase" id="RU366068"/>
    </source>
</evidence>
<keyword evidence="8 14" id="KW-0249">Electron transport</keyword>
<comment type="caution">
    <text evidence="16">The sequence shown here is derived from an EMBL/GenBank/DDBJ whole genome shotgun (WGS) entry which is preliminary data.</text>
</comment>
<dbReference type="FunFam" id="3.30.70.20:FF:000012">
    <property type="entry name" value="Electron transfer flavoprotein-ubiquinone oxidoreductase, mitochondrial"/>
    <property type="match status" value="1"/>
</dbReference>
<dbReference type="Pfam" id="PF05187">
    <property type="entry name" value="Fer4_ETF_QO"/>
    <property type="match status" value="1"/>
</dbReference>
<protein>
    <recommendedName>
        <fullName evidence="14">Electron transfer flavoprotein-ubiquinone oxidoreductase</fullName>
        <shortName evidence="14">ETF-QO</shortName>
        <ecNumber evidence="14">1.5.5.1</ecNumber>
    </recommendedName>
</protein>
<dbReference type="GO" id="GO:0004174">
    <property type="term" value="F:electron-transferring-flavoprotein dehydrogenase activity"/>
    <property type="evidence" value="ECO:0007669"/>
    <property type="project" value="UniProtKB-UniRule"/>
</dbReference>
<evidence type="ECO:0000256" key="11">
    <source>
        <dbReference type="ARBA" id="ARBA00023014"/>
    </source>
</evidence>
<dbReference type="InterPro" id="IPR007859">
    <property type="entry name" value="ETF-QO/FixX_C"/>
</dbReference>
<keyword evidence="4" id="KW-0004">4Fe-4S</keyword>
<dbReference type="InterPro" id="IPR017896">
    <property type="entry name" value="4Fe4S_Fe-S-bd"/>
</dbReference>
<evidence type="ECO:0000256" key="6">
    <source>
        <dbReference type="ARBA" id="ARBA00022723"/>
    </source>
</evidence>